<dbReference type="Gene3D" id="3.75.10.10">
    <property type="entry name" value="L-arginine/glycine Amidinotransferase, Chain A"/>
    <property type="match status" value="1"/>
</dbReference>
<dbReference type="AlphaFoldDB" id="A0A151GNZ3"/>
<name>A0A151GNZ3_DRECN</name>
<dbReference type="InParanoid" id="A0A151GNZ3"/>
<dbReference type="PANTHER" id="PTHR10837:SF8">
    <property type="entry name" value="PROTEIN-ARGININE DEIMINASE"/>
    <property type="match status" value="1"/>
</dbReference>
<sequence length="604" mass="67315">MEWTAAAASNASRAALTRAASALVADIRTDTNRDGHVDMEGLTDVPGKHRWTESRGALFLANIGDTNRRCGEELQGDASQVSDEILMACHDAADDTQRAPEFLAPIRTVPLENLDPGAFGFISIVEEHSRNLVRLFRQSGGDWQMLKNDTFLTADDLSRRLELGIDARDTRRPGWDGRATVEFSVTNLTQTSTDTVALRVAPLLTHHHVQKPEKVFTSKLTGIGREFDEARATIDKVERIAREARVPVHRINTNDVWTQDYFEPTYMSMPGPKGSVVMHVMVSTSNAGRQLGSHRLVFQELRDTGIGAVQYSPVNAWLNLDDFGNLETIPPHVHPVNGKEYPVGRVVAGGVVGKKMPVVLDLFRAQEAQEPLVLDSLWLQVQHLDEFLQFLPANTTRGWSIMINDPDAGMELVREARAAGLGSHAFFTHAKMPNPTVETILQSIYEDANDRAAKSIASTIDLLQKETGITDQEIFRVPALYKWGGFDRGPRKRRELSQFDARKTHATDKRSTEDAYSVDKLQVITMVPNAINGLVLGNSRYVAPKPWGPIVHDVDIFERAVRNAYKKAGFDVDFVDDWLLHSGGGDIHCITNTVRDASAEWWRW</sequence>
<dbReference type="PANTHER" id="PTHR10837">
    <property type="entry name" value="PEPTIDYLARGININE DEIMINASE"/>
    <property type="match status" value="1"/>
</dbReference>
<dbReference type="Proteomes" id="UP000076580">
    <property type="component" value="Chromosome 02"/>
</dbReference>
<evidence type="ECO:0000313" key="2">
    <source>
        <dbReference type="EMBL" id="KYK58761.1"/>
    </source>
</evidence>
<dbReference type="GeneID" id="63718422"/>
<dbReference type="Pfam" id="PF03068">
    <property type="entry name" value="PAD"/>
    <property type="match status" value="1"/>
</dbReference>
<evidence type="ECO:0000313" key="3">
    <source>
        <dbReference type="Proteomes" id="UP000076580"/>
    </source>
</evidence>
<dbReference type="InterPro" id="IPR004303">
    <property type="entry name" value="PAD"/>
</dbReference>
<dbReference type="GO" id="GO:0005737">
    <property type="term" value="C:cytoplasm"/>
    <property type="evidence" value="ECO:0007669"/>
    <property type="project" value="InterPro"/>
</dbReference>
<gene>
    <name evidence="2" type="ORF">DCS_05779</name>
</gene>
<dbReference type="InterPro" id="IPR036556">
    <property type="entry name" value="PAD_central_sf"/>
</dbReference>
<accession>A0A151GNZ3</accession>
<dbReference type="EMBL" id="LAYC01000002">
    <property type="protein sequence ID" value="KYK58761.1"/>
    <property type="molecule type" value="Genomic_DNA"/>
</dbReference>
<dbReference type="InterPro" id="IPR013530">
    <property type="entry name" value="PAD_C"/>
</dbReference>
<proteinExistence type="predicted"/>
<comment type="caution">
    <text evidence="2">The sequence shown here is derived from an EMBL/GenBank/DDBJ whole genome shotgun (WGS) entry which is preliminary data.</text>
</comment>
<protein>
    <recommendedName>
        <fullName evidence="1">Protein-arginine deiminase C-terminal domain-containing protein</fullName>
    </recommendedName>
</protein>
<keyword evidence="3" id="KW-1185">Reference proteome</keyword>
<dbReference type="GO" id="GO:0004668">
    <property type="term" value="F:protein-arginine deiminase activity"/>
    <property type="evidence" value="ECO:0007669"/>
    <property type="project" value="InterPro"/>
</dbReference>
<dbReference type="GO" id="GO:0005509">
    <property type="term" value="F:calcium ion binding"/>
    <property type="evidence" value="ECO:0007669"/>
    <property type="project" value="InterPro"/>
</dbReference>
<dbReference type="STRING" id="98403.A0A151GNZ3"/>
<dbReference type="RefSeq" id="XP_040658113.1">
    <property type="nucleotide sequence ID" value="XM_040803080.1"/>
</dbReference>
<feature type="domain" description="Protein-arginine deiminase C-terminal" evidence="1">
    <location>
        <begin position="191"/>
        <end position="602"/>
    </location>
</feature>
<organism evidence="2 3">
    <name type="scientific">Drechmeria coniospora</name>
    <name type="common">Nematophagous fungus</name>
    <name type="synonym">Meria coniospora</name>
    <dbReference type="NCBI Taxonomy" id="98403"/>
    <lineage>
        <taxon>Eukaryota</taxon>
        <taxon>Fungi</taxon>
        <taxon>Dikarya</taxon>
        <taxon>Ascomycota</taxon>
        <taxon>Pezizomycotina</taxon>
        <taxon>Sordariomycetes</taxon>
        <taxon>Hypocreomycetidae</taxon>
        <taxon>Hypocreales</taxon>
        <taxon>Ophiocordycipitaceae</taxon>
        <taxon>Drechmeria</taxon>
    </lineage>
</organism>
<reference evidence="2 3" key="1">
    <citation type="journal article" date="2016" name="Sci. Rep.">
        <title>Insights into Adaptations to a Near-Obligate Nematode Endoparasitic Lifestyle from the Finished Genome of Drechmeria coniospora.</title>
        <authorList>
            <person name="Zhang L."/>
            <person name="Zhou Z."/>
            <person name="Guo Q."/>
            <person name="Fokkens L."/>
            <person name="Miskei M."/>
            <person name="Pocsi I."/>
            <person name="Zhang W."/>
            <person name="Chen M."/>
            <person name="Wang L."/>
            <person name="Sun Y."/>
            <person name="Donzelli B.G."/>
            <person name="Gibson D.M."/>
            <person name="Nelson D.R."/>
            <person name="Luo J.G."/>
            <person name="Rep M."/>
            <person name="Liu H."/>
            <person name="Yang S."/>
            <person name="Wang J."/>
            <person name="Krasnoff S.B."/>
            <person name="Xu Y."/>
            <person name="Molnar I."/>
            <person name="Lin M."/>
        </authorList>
    </citation>
    <scope>NUCLEOTIDE SEQUENCE [LARGE SCALE GENOMIC DNA]</scope>
    <source>
        <strain evidence="2 3">ARSEF 6962</strain>
    </source>
</reference>
<dbReference type="SUPFAM" id="SSF55909">
    <property type="entry name" value="Pentein"/>
    <property type="match status" value="1"/>
</dbReference>
<evidence type="ECO:0000259" key="1">
    <source>
        <dbReference type="Pfam" id="PF03068"/>
    </source>
</evidence>
<dbReference type="SUPFAM" id="SSF110083">
    <property type="entry name" value="Peptidylarginine deiminase Pad4, middle domain"/>
    <property type="match status" value="1"/>
</dbReference>